<keyword evidence="1" id="KW-0472">Membrane</keyword>
<feature type="transmembrane region" description="Helical" evidence="1">
    <location>
        <begin position="20"/>
        <end position="45"/>
    </location>
</feature>
<accession>X1DP26</accession>
<name>X1DP26_9ZZZZ</name>
<evidence type="ECO:0000256" key="1">
    <source>
        <dbReference type="SAM" id="Phobius"/>
    </source>
</evidence>
<evidence type="ECO:0000313" key="2">
    <source>
        <dbReference type="EMBL" id="GAH09970.1"/>
    </source>
</evidence>
<reference evidence="2" key="1">
    <citation type="journal article" date="2014" name="Front. Microbiol.">
        <title>High frequency of phylogenetically diverse reductive dehalogenase-homologous genes in deep subseafloor sedimentary metagenomes.</title>
        <authorList>
            <person name="Kawai M."/>
            <person name="Futagami T."/>
            <person name="Toyoda A."/>
            <person name="Takaki Y."/>
            <person name="Nishi S."/>
            <person name="Hori S."/>
            <person name="Arai W."/>
            <person name="Tsubouchi T."/>
            <person name="Morono Y."/>
            <person name="Uchiyama I."/>
            <person name="Ito T."/>
            <person name="Fujiyama A."/>
            <person name="Inagaki F."/>
            <person name="Takami H."/>
        </authorList>
    </citation>
    <scope>NUCLEOTIDE SEQUENCE</scope>
    <source>
        <strain evidence="2">Expedition CK06-06</strain>
    </source>
</reference>
<dbReference type="AlphaFoldDB" id="X1DP26"/>
<sequence length="51" mass="5635">MLFATVSATEMLGSDALTLIMNVFIAFFWKVVLAVLIFVVGLYFANLAYKA</sequence>
<keyword evidence="1" id="KW-1133">Transmembrane helix</keyword>
<comment type="caution">
    <text evidence="2">The sequence shown here is derived from an EMBL/GenBank/DDBJ whole genome shotgun (WGS) entry which is preliminary data.</text>
</comment>
<gene>
    <name evidence="2" type="ORF">S01H4_57793</name>
</gene>
<organism evidence="2">
    <name type="scientific">marine sediment metagenome</name>
    <dbReference type="NCBI Taxonomy" id="412755"/>
    <lineage>
        <taxon>unclassified sequences</taxon>
        <taxon>metagenomes</taxon>
        <taxon>ecological metagenomes</taxon>
    </lineage>
</organism>
<protein>
    <submittedName>
        <fullName evidence="2">Uncharacterized protein</fullName>
    </submittedName>
</protein>
<feature type="non-terminal residue" evidence="2">
    <location>
        <position position="51"/>
    </location>
</feature>
<keyword evidence="1" id="KW-0812">Transmembrane</keyword>
<proteinExistence type="predicted"/>
<dbReference type="EMBL" id="BART01033682">
    <property type="protein sequence ID" value="GAH09970.1"/>
    <property type="molecule type" value="Genomic_DNA"/>
</dbReference>